<dbReference type="EMBL" id="RBWU01000009">
    <property type="protein sequence ID" value="RKS67765.1"/>
    <property type="molecule type" value="Genomic_DNA"/>
</dbReference>
<dbReference type="InterPro" id="IPR008930">
    <property type="entry name" value="Terpenoid_cyclase/PrenylTrfase"/>
</dbReference>
<sequence length="287" mass="31408">MDLNKASEFMATHARMLDRRRFESLTGTGDRDALLAAVNSYRNPDGGYGHGLEPDLRSRTSQPGAALHAFEVFAELAPVTVPEAVALCDWLESVTLPDGGLPFALPVPDPTGCAPFWTGADPEASSLQITAVVAAMAQRVADHHEAVAAHPWLRRATRFCLDTARTKGDLHALELVFTLWLADAVHDVEVIELLGRQVPKDGLVHVQGGLPDEMMRPLDFAPYPDRPVRALFDPDVVDAELRRLDDQQQEDGGWRVDFASYSPAAELEWRGYTTVRAVSILSGIGYS</sequence>
<dbReference type="AlphaFoldDB" id="A0A495Q8X9"/>
<dbReference type="OrthoDB" id="3286086at2"/>
<evidence type="ECO:0000313" key="2">
    <source>
        <dbReference type="Proteomes" id="UP000274601"/>
    </source>
</evidence>
<comment type="caution">
    <text evidence="1">The sequence shown here is derived from an EMBL/GenBank/DDBJ whole genome shotgun (WGS) entry which is preliminary data.</text>
</comment>
<organism evidence="1 2">
    <name type="scientific">Actinomadura pelletieri DSM 43383</name>
    <dbReference type="NCBI Taxonomy" id="1120940"/>
    <lineage>
        <taxon>Bacteria</taxon>
        <taxon>Bacillati</taxon>
        <taxon>Actinomycetota</taxon>
        <taxon>Actinomycetes</taxon>
        <taxon>Streptosporangiales</taxon>
        <taxon>Thermomonosporaceae</taxon>
        <taxon>Actinomadura</taxon>
    </lineage>
</organism>
<evidence type="ECO:0000313" key="1">
    <source>
        <dbReference type="EMBL" id="RKS67765.1"/>
    </source>
</evidence>
<reference evidence="1 2" key="1">
    <citation type="submission" date="2018-10" db="EMBL/GenBank/DDBJ databases">
        <title>Genomic Encyclopedia of Archaeal and Bacterial Type Strains, Phase II (KMG-II): from individual species to whole genera.</title>
        <authorList>
            <person name="Goeker M."/>
        </authorList>
    </citation>
    <scope>NUCLEOTIDE SEQUENCE [LARGE SCALE GENOMIC DNA]</scope>
    <source>
        <strain evidence="1 2">DSM 43383</strain>
    </source>
</reference>
<keyword evidence="2" id="KW-1185">Reference proteome</keyword>
<accession>A0A495Q8X9</accession>
<protein>
    <recommendedName>
        <fullName evidence="3">Prenyltransferase/squalene oxidase-like repeat protein</fullName>
    </recommendedName>
</protein>
<dbReference type="RefSeq" id="WP_121438384.1">
    <property type="nucleotide sequence ID" value="NZ_RBWU01000009.1"/>
</dbReference>
<dbReference type="SUPFAM" id="SSF48239">
    <property type="entry name" value="Terpenoid cyclases/Protein prenyltransferases"/>
    <property type="match status" value="1"/>
</dbReference>
<name>A0A495Q8X9_9ACTN</name>
<gene>
    <name evidence="1" type="ORF">BZB76_6717</name>
</gene>
<dbReference type="Proteomes" id="UP000274601">
    <property type="component" value="Unassembled WGS sequence"/>
</dbReference>
<evidence type="ECO:0008006" key="3">
    <source>
        <dbReference type="Google" id="ProtNLM"/>
    </source>
</evidence>
<proteinExistence type="predicted"/>